<dbReference type="EMBL" id="CP090145">
    <property type="protein sequence ID" value="UOX33448.1"/>
    <property type="molecule type" value="Genomic_DNA"/>
</dbReference>
<reference evidence="1" key="1">
    <citation type="submission" date="2021-12" db="EMBL/GenBank/DDBJ databases">
        <authorList>
            <person name="Cha I.-T."/>
            <person name="Lee K.-E."/>
            <person name="Park S.-J."/>
        </authorList>
    </citation>
    <scope>NUCLEOTIDE SEQUENCE</scope>
    <source>
        <strain evidence="1">YSM-43</strain>
    </source>
</reference>
<proteinExistence type="predicted"/>
<accession>A0ABY4HKR9</accession>
<evidence type="ECO:0000313" key="1">
    <source>
        <dbReference type="EMBL" id="UOX33448.1"/>
    </source>
</evidence>
<organism evidence="1 2">
    <name type="scientific">Flavobacterium sediminilitoris</name>
    <dbReference type="NCBI Taxonomy" id="2024526"/>
    <lineage>
        <taxon>Bacteria</taxon>
        <taxon>Pseudomonadati</taxon>
        <taxon>Bacteroidota</taxon>
        <taxon>Flavobacteriia</taxon>
        <taxon>Flavobacteriales</taxon>
        <taxon>Flavobacteriaceae</taxon>
        <taxon>Flavobacterium</taxon>
    </lineage>
</organism>
<reference evidence="1" key="2">
    <citation type="submission" date="2022-04" db="EMBL/GenBank/DDBJ databases">
        <title>Complete Genome Sequence of Flavobacterium sediminilitoris YSM-43, Isolated from a Tidal Sediment.</title>
        <authorList>
            <person name="Lee P.A."/>
        </authorList>
    </citation>
    <scope>NUCLEOTIDE SEQUENCE</scope>
    <source>
        <strain evidence="1">YSM-43</strain>
    </source>
</reference>
<name>A0ABY4HKR9_9FLAO</name>
<dbReference type="Proteomes" id="UP000830454">
    <property type="component" value="Chromosome"/>
</dbReference>
<keyword evidence="2" id="KW-1185">Reference proteome</keyword>
<dbReference type="RefSeq" id="WP_246916067.1">
    <property type="nucleotide sequence ID" value="NZ_CP090145.1"/>
</dbReference>
<sequence length="239" mass="26777">MAIIEVEGNYPKRIGNYVIYKSRGQMIIRSISGFTTKDLKSAKKYKKCRENATEFGKVSSLCKVIRMHLIGILPKQNNLAVVNSLTKKMRAVMTCDTTSERGKRTLAIALQTIEAKKMLEGYHFNPDKAIDLNYSISDCLEVATNYLSYPKKASYLGARVHCFTFNFSTQEAQLTSSAICFYSKKQLPDYLHLPLLEPPTNSTGIVFTILELGFFNYTGGAFVPVIDDKSKVVKIVDVA</sequence>
<gene>
    <name evidence="1" type="ORF">LXD69_15615</name>
</gene>
<evidence type="ECO:0000313" key="2">
    <source>
        <dbReference type="Proteomes" id="UP000830454"/>
    </source>
</evidence>
<protein>
    <submittedName>
        <fullName evidence="1">Uncharacterized protein</fullName>
    </submittedName>
</protein>